<organism evidence="3">
    <name type="scientific">termite gut metagenome</name>
    <dbReference type="NCBI Taxonomy" id="433724"/>
    <lineage>
        <taxon>unclassified sequences</taxon>
        <taxon>metagenomes</taxon>
        <taxon>organismal metagenomes</taxon>
    </lineage>
</organism>
<dbReference type="GO" id="GO:0003952">
    <property type="term" value="F:NAD+ synthase (glutamine-hydrolyzing) activity"/>
    <property type="evidence" value="ECO:0007669"/>
    <property type="project" value="UniProtKB-EC"/>
</dbReference>
<dbReference type="Gene3D" id="3.60.110.10">
    <property type="entry name" value="Carbon-nitrogen hydrolase"/>
    <property type="match status" value="1"/>
</dbReference>
<name>A0A5J4P818_9ZZZZ</name>
<dbReference type="PROSITE" id="PS50263">
    <property type="entry name" value="CN_HYDROLASE"/>
    <property type="match status" value="1"/>
</dbReference>
<dbReference type="PANTHER" id="PTHR23090">
    <property type="entry name" value="NH 3 /GLUTAMINE-DEPENDENT NAD + SYNTHETASE"/>
    <property type="match status" value="1"/>
</dbReference>
<gene>
    <name evidence="3" type="ORF">EZS27_043127</name>
</gene>
<protein>
    <submittedName>
        <fullName evidence="3">Glutamine-dependent NAD(+) synthetase</fullName>
        <ecNumber evidence="3">6.3.5.1</ecNumber>
    </submittedName>
</protein>
<feature type="domain" description="CN hydrolase" evidence="2">
    <location>
        <begin position="6"/>
        <end position="99"/>
    </location>
</feature>
<keyword evidence="1 3" id="KW-0436">Ligase</keyword>
<sequence length="99" mass="10904">MSYGFVKVAAAIPKVKMADCLFNSKQIESLIVMAEQKGVQVVVFPELCITGYTCGDLFAQQLLLEKSEKALIQLLSHTRQFEIITILGMPVTVNATLIN</sequence>
<dbReference type="EMBL" id="SNRY01010873">
    <property type="protein sequence ID" value="KAA6305220.1"/>
    <property type="molecule type" value="Genomic_DNA"/>
</dbReference>
<dbReference type="EC" id="6.3.5.1" evidence="3"/>
<dbReference type="GO" id="GO:0005737">
    <property type="term" value="C:cytoplasm"/>
    <property type="evidence" value="ECO:0007669"/>
    <property type="project" value="InterPro"/>
</dbReference>
<dbReference type="InterPro" id="IPR003694">
    <property type="entry name" value="NAD_synthase"/>
</dbReference>
<accession>A0A5J4P818</accession>
<dbReference type="SUPFAM" id="SSF56317">
    <property type="entry name" value="Carbon-nitrogen hydrolase"/>
    <property type="match status" value="1"/>
</dbReference>
<evidence type="ECO:0000313" key="3">
    <source>
        <dbReference type="EMBL" id="KAA6305220.1"/>
    </source>
</evidence>
<reference evidence="3" key="1">
    <citation type="submission" date="2019-03" db="EMBL/GenBank/DDBJ databases">
        <title>Single cell metagenomics reveals metabolic interactions within the superorganism composed of flagellate Streblomastix strix and complex community of Bacteroidetes bacteria on its surface.</title>
        <authorList>
            <person name="Treitli S.C."/>
            <person name="Kolisko M."/>
            <person name="Husnik F."/>
            <person name="Keeling P."/>
            <person name="Hampl V."/>
        </authorList>
    </citation>
    <scope>NUCLEOTIDE SEQUENCE</scope>
    <source>
        <strain evidence="3">STM</strain>
    </source>
</reference>
<comment type="caution">
    <text evidence="3">The sequence shown here is derived from an EMBL/GenBank/DDBJ whole genome shotgun (WGS) entry which is preliminary data.</text>
</comment>
<dbReference type="Pfam" id="PF00795">
    <property type="entry name" value="CN_hydrolase"/>
    <property type="match status" value="1"/>
</dbReference>
<feature type="non-terminal residue" evidence="3">
    <location>
        <position position="99"/>
    </location>
</feature>
<dbReference type="GO" id="GO:0009435">
    <property type="term" value="P:NAD+ biosynthetic process"/>
    <property type="evidence" value="ECO:0007669"/>
    <property type="project" value="InterPro"/>
</dbReference>
<evidence type="ECO:0000259" key="2">
    <source>
        <dbReference type="PROSITE" id="PS50263"/>
    </source>
</evidence>
<proteinExistence type="predicted"/>
<dbReference type="PANTHER" id="PTHR23090:SF9">
    <property type="entry name" value="GLUTAMINE-DEPENDENT NAD(+) SYNTHETASE"/>
    <property type="match status" value="1"/>
</dbReference>
<evidence type="ECO:0000256" key="1">
    <source>
        <dbReference type="ARBA" id="ARBA00022598"/>
    </source>
</evidence>
<dbReference type="InterPro" id="IPR003010">
    <property type="entry name" value="C-N_Hydrolase"/>
</dbReference>
<dbReference type="AlphaFoldDB" id="A0A5J4P818"/>
<dbReference type="InterPro" id="IPR036526">
    <property type="entry name" value="C-N_Hydrolase_sf"/>
</dbReference>
<dbReference type="GO" id="GO:0004359">
    <property type="term" value="F:glutaminase activity"/>
    <property type="evidence" value="ECO:0007669"/>
    <property type="project" value="InterPro"/>
</dbReference>